<evidence type="ECO:0000313" key="8">
    <source>
        <dbReference type="EMBL" id="HIU58175.1"/>
    </source>
</evidence>
<feature type="domain" description="Gcp-like" evidence="7">
    <location>
        <begin position="38"/>
        <end position="300"/>
    </location>
</feature>
<comment type="caution">
    <text evidence="8">The sequence shown here is derived from an EMBL/GenBank/DDBJ whole genome shotgun (WGS) entry which is preliminary data.</text>
</comment>
<sequence length="315" mass="33506">MITLGIDTSNYTTSAALCRGMEHTMLRRLLEVKKGSRGIRQSEAVFIHNKELPGMLEELIPKAHGAISAVGVSTRPRSIEGSYMPVFTVGHGYARAVAASFGVPLYEFSHQDGHIMAGIISSGCTELLAKPFVSVHISGGTTEILRTEYNGYNFDCRIIGGTLDISAGQLIDRVGVAMGMRFPCGAELEKLALVHGDKPKEKLPVSVKGAYMNLSGVETRLLRSIEGPDAATARDVFEYLGNVLAKTISTAAVSEGLGTVMIAGGVASNGIIREILERDIGAEVHFASRELSSDNAVGTAYLAYMAAGKRAMPEA</sequence>
<evidence type="ECO:0000256" key="5">
    <source>
        <dbReference type="ARBA" id="ARBA00023315"/>
    </source>
</evidence>
<evidence type="ECO:0000259" key="7">
    <source>
        <dbReference type="Pfam" id="PF00814"/>
    </source>
</evidence>
<evidence type="ECO:0000313" key="9">
    <source>
        <dbReference type="Proteomes" id="UP000824109"/>
    </source>
</evidence>
<dbReference type="Pfam" id="PF00814">
    <property type="entry name" value="TsaD"/>
    <property type="match status" value="1"/>
</dbReference>
<dbReference type="EC" id="2.3.1.234" evidence="1"/>
<reference evidence="8" key="1">
    <citation type="submission" date="2020-10" db="EMBL/GenBank/DDBJ databases">
        <authorList>
            <person name="Gilroy R."/>
        </authorList>
    </citation>
    <scope>NUCLEOTIDE SEQUENCE</scope>
    <source>
        <strain evidence="8">USAMLcec3-3695</strain>
    </source>
</reference>
<accession>A0A9D1SFJ8</accession>
<keyword evidence="2" id="KW-0808">Transferase</keyword>
<evidence type="ECO:0000256" key="2">
    <source>
        <dbReference type="ARBA" id="ARBA00022679"/>
    </source>
</evidence>
<dbReference type="PANTHER" id="PTHR11735:SF11">
    <property type="entry name" value="TRNA THREONYLCARBAMOYLADENOSINE BIOSYNTHESIS PROTEIN TSAB"/>
    <property type="match status" value="1"/>
</dbReference>
<dbReference type="InterPro" id="IPR043129">
    <property type="entry name" value="ATPase_NBD"/>
</dbReference>
<dbReference type="InterPro" id="IPR000905">
    <property type="entry name" value="Gcp-like_dom"/>
</dbReference>
<dbReference type="GO" id="GO:0046872">
    <property type="term" value="F:metal ion binding"/>
    <property type="evidence" value="ECO:0007669"/>
    <property type="project" value="UniProtKB-KW"/>
</dbReference>
<evidence type="ECO:0000256" key="3">
    <source>
        <dbReference type="ARBA" id="ARBA00022694"/>
    </source>
</evidence>
<reference evidence="8" key="2">
    <citation type="journal article" date="2021" name="PeerJ">
        <title>Extensive microbial diversity within the chicken gut microbiome revealed by metagenomics and culture.</title>
        <authorList>
            <person name="Gilroy R."/>
            <person name="Ravi A."/>
            <person name="Getino M."/>
            <person name="Pursley I."/>
            <person name="Horton D.L."/>
            <person name="Alikhan N.F."/>
            <person name="Baker D."/>
            <person name="Gharbi K."/>
            <person name="Hall N."/>
            <person name="Watson M."/>
            <person name="Adriaenssens E.M."/>
            <person name="Foster-Nyarko E."/>
            <person name="Jarju S."/>
            <person name="Secka A."/>
            <person name="Antonio M."/>
            <person name="Oren A."/>
            <person name="Chaudhuri R.R."/>
            <person name="La Ragione R."/>
            <person name="Hildebrand F."/>
            <person name="Pallen M.J."/>
        </authorList>
    </citation>
    <scope>NUCLEOTIDE SEQUENCE</scope>
    <source>
        <strain evidence="8">USAMLcec3-3695</strain>
    </source>
</reference>
<dbReference type="Proteomes" id="UP000824109">
    <property type="component" value="Unassembled WGS sequence"/>
</dbReference>
<keyword evidence="3" id="KW-0819">tRNA processing</keyword>
<dbReference type="GO" id="GO:0005829">
    <property type="term" value="C:cytosol"/>
    <property type="evidence" value="ECO:0007669"/>
    <property type="project" value="TreeGrafter"/>
</dbReference>
<dbReference type="GO" id="GO:0006400">
    <property type="term" value="P:tRNA modification"/>
    <property type="evidence" value="ECO:0007669"/>
    <property type="project" value="UniProtKB-ARBA"/>
</dbReference>
<dbReference type="PANTHER" id="PTHR11735">
    <property type="entry name" value="TRNA N6-ADENOSINE THREONYLCARBAMOYLTRANSFERASE"/>
    <property type="match status" value="1"/>
</dbReference>
<dbReference type="EMBL" id="DVNB01000104">
    <property type="protein sequence ID" value="HIU58175.1"/>
    <property type="molecule type" value="Genomic_DNA"/>
</dbReference>
<protein>
    <recommendedName>
        <fullName evidence="1">N(6)-L-threonylcarbamoyladenine synthase</fullName>
        <ecNumber evidence="1">2.3.1.234</ecNumber>
    </recommendedName>
</protein>
<dbReference type="PRINTS" id="PR00789">
    <property type="entry name" value="OSIALOPTASE"/>
</dbReference>
<proteinExistence type="predicted"/>
<dbReference type="PROSITE" id="PS01016">
    <property type="entry name" value="GLYCOPROTEASE"/>
    <property type="match status" value="1"/>
</dbReference>
<dbReference type="InterPro" id="IPR017861">
    <property type="entry name" value="KAE1/TsaD"/>
</dbReference>
<evidence type="ECO:0000256" key="4">
    <source>
        <dbReference type="ARBA" id="ARBA00022723"/>
    </source>
</evidence>
<evidence type="ECO:0000256" key="1">
    <source>
        <dbReference type="ARBA" id="ARBA00012156"/>
    </source>
</evidence>
<keyword evidence="5" id="KW-0012">Acyltransferase</keyword>
<dbReference type="InterPro" id="IPR017860">
    <property type="entry name" value="Peptidase_M22_CS"/>
</dbReference>
<name>A0A9D1SFJ8_9FIRM</name>
<gene>
    <name evidence="8" type="ORF">IAA61_10275</name>
</gene>
<dbReference type="SUPFAM" id="SSF53067">
    <property type="entry name" value="Actin-like ATPase domain"/>
    <property type="match status" value="1"/>
</dbReference>
<dbReference type="Gene3D" id="3.30.420.40">
    <property type="match status" value="2"/>
</dbReference>
<dbReference type="GO" id="GO:0061711">
    <property type="term" value="F:tRNA N(6)-L-threonylcarbamoyladenine synthase activity"/>
    <property type="evidence" value="ECO:0007669"/>
    <property type="project" value="UniProtKB-EC"/>
</dbReference>
<organism evidence="8 9">
    <name type="scientific">Candidatus Ornithomonoglobus merdipullorum</name>
    <dbReference type="NCBI Taxonomy" id="2840895"/>
    <lineage>
        <taxon>Bacteria</taxon>
        <taxon>Bacillati</taxon>
        <taxon>Bacillota</taxon>
        <taxon>Clostridia</taxon>
        <taxon>Candidatus Ornithomonoglobus</taxon>
    </lineage>
</organism>
<comment type="catalytic activity">
    <reaction evidence="6">
        <text>L-threonylcarbamoyladenylate + adenosine(37) in tRNA = N(6)-L-threonylcarbamoyladenosine(37) in tRNA + AMP + H(+)</text>
        <dbReference type="Rhea" id="RHEA:37059"/>
        <dbReference type="Rhea" id="RHEA-COMP:10162"/>
        <dbReference type="Rhea" id="RHEA-COMP:10163"/>
        <dbReference type="ChEBI" id="CHEBI:15378"/>
        <dbReference type="ChEBI" id="CHEBI:73682"/>
        <dbReference type="ChEBI" id="CHEBI:74411"/>
        <dbReference type="ChEBI" id="CHEBI:74418"/>
        <dbReference type="ChEBI" id="CHEBI:456215"/>
        <dbReference type="EC" id="2.3.1.234"/>
    </reaction>
</comment>
<evidence type="ECO:0000256" key="6">
    <source>
        <dbReference type="ARBA" id="ARBA00048117"/>
    </source>
</evidence>
<dbReference type="AlphaFoldDB" id="A0A9D1SFJ8"/>
<keyword evidence="4" id="KW-0479">Metal-binding</keyword>
<dbReference type="GO" id="GO:0070525">
    <property type="term" value="P:tRNA threonylcarbamoyladenosine metabolic process"/>
    <property type="evidence" value="ECO:0007669"/>
    <property type="project" value="UniProtKB-ARBA"/>
</dbReference>